<dbReference type="Proteomes" id="UP000290013">
    <property type="component" value="Chromosome"/>
</dbReference>
<reference evidence="1 2" key="1">
    <citation type="submission" date="2019-02" db="EMBL/GenBank/DDBJ databases">
        <authorList>
            <consortium name="Pathogen Informatics"/>
        </authorList>
    </citation>
    <scope>NUCLEOTIDE SEQUENCE [LARGE SCALE GENOMIC DNA]</scope>
    <source>
        <strain evidence="1 2">3012STDY6944375</strain>
    </source>
</reference>
<accession>A0A4U8WBH9</accession>
<sequence>MERYKTCKITPGKVSLQELAEYFGFLPEELRWFHNRFCPLQDLIDPDIQSHVDVIYVPVPEVETGYFATKRKKKPFYKKVNTLNIPRSFEKRYGIVQKVYENEIEKLKLHYETELKKTIKEHLIISRKQLYINDKRPDMVMEQIADKVGNIFYPLQLELCESAKLKHIANFPEIQKRWNYKKQQLASYYRGEVAENFLNTVDNQFEYRGKTQHGILDSWFFVLYFFPLYETFTDEKMYTFQVTLPIFPKQPKVLFEITLSINEEVSESQKFIITAKGKCVDPRTASEIENGKAMHNPEIKGEKAEGNFDFTYKINAKDNSIFAIWGETNLKLNTTHHKISFECYEQID</sequence>
<name>A0A4U8WBH9_9FLAO</name>
<dbReference type="AlphaFoldDB" id="A0A4U8WBH9"/>
<dbReference type="RefSeq" id="WP_130913093.1">
    <property type="nucleotide sequence ID" value="NZ_LR215974.1"/>
</dbReference>
<evidence type="ECO:0000313" key="1">
    <source>
        <dbReference type="EMBL" id="VFB02195.1"/>
    </source>
</evidence>
<dbReference type="KEGG" id="ctai:NCTC12078_00169"/>
<proteinExistence type="predicted"/>
<gene>
    <name evidence="1" type="ORF">NCTC12078_00169</name>
</gene>
<protein>
    <recommendedName>
        <fullName evidence="3">LysM domain-containing protein</fullName>
    </recommendedName>
</protein>
<evidence type="ECO:0000313" key="2">
    <source>
        <dbReference type="Proteomes" id="UP000290013"/>
    </source>
</evidence>
<organism evidence="1 2">
    <name type="scientific">Chryseobacterium taihuense</name>
    <dbReference type="NCBI Taxonomy" id="1141221"/>
    <lineage>
        <taxon>Bacteria</taxon>
        <taxon>Pseudomonadati</taxon>
        <taxon>Bacteroidota</taxon>
        <taxon>Flavobacteriia</taxon>
        <taxon>Flavobacteriales</taxon>
        <taxon>Weeksellaceae</taxon>
        <taxon>Chryseobacterium group</taxon>
        <taxon>Chryseobacterium</taxon>
    </lineage>
</organism>
<dbReference type="EMBL" id="LR215974">
    <property type="protein sequence ID" value="VFB02195.1"/>
    <property type="molecule type" value="Genomic_DNA"/>
</dbReference>
<evidence type="ECO:0008006" key="3">
    <source>
        <dbReference type="Google" id="ProtNLM"/>
    </source>
</evidence>